<name>A0ABY2Z803_9GAMM</name>
<accession>A0ABY2Z803</accession>
<dbReference type="Proteomes" id="UP000316142">
    <property type="component" value="Unassembled WGS sequence"/>
</dbReference>
<dbReference type="RefSeq" id="WP_111208014.1">
    <property type="nucleotide sequence ID" value="NZ_CP110473.1"/>
</dbReference>
<dbReference type="GeneID" id="93531294"/>
<reference evidence="2 3" key="1">
    <citation type="submission" date="2019-06" db="EMBL/GenBank/DDBJ databases">
        <title>Taxogenomics and systematics of the genus Pantoea.</title>
        <authorList>
            <person name="Tambong J.T."/>
        </authorList>
    </citation>
    <scope>NUCLEOTIDE SEQUENCE [LARGE SCALE GENOMIC DNA]</scope>
    <source>
        <strain evidence="2 3">LMG 2558</strain>
    </source>
</reference>
<evidence type="ECO:0000313" key="2">
    <source>
        <dbReference type="EMBL" id="TPV27568.1"/>
    </source>
</evidence>
<feature type="region of interest" description="Disordered" evidence="1">
    <location>
        <begin position="1"/>
        <end position="24"/>
    </location>
</feature>
<organism evidence="2 3">
    <name type="scientific">Pantoea anthophila</name>
    <dbReference type="NCBI Taxonomy" id="470931"/>
    <lineage>
        <taxon>Bacteria</taxon>
        <taxon>Pseudomonadati</taxon>
        <taxon>Pseudomonadota</taxon>
        <taxon>Gammaproteobacteria</taxon>
        <taxon>Enterobacterales</taxon>
        <taxon>Erwiniaceae</taxon>
        <taxon>Pantoea</taxon>
    </lineage>
</organism>
<comment type="caution">
    <text evidence="2">The sequence shown here is derived from an EMBL/GenBank/DDBJ whole genome shotgun (WGS) entry which is preliminary data.</text>
</comment>
<evidence type="ECO:0000256" key="1">
    <source>
        <dbReference type="SAM" id="MobiDB-lite"/>
    </source>
</evidence>
<keyword evidence="3" id="KW-1185">Reference proteome</keyword>
<feature type="compositionally biased region" description="Basic and acidic residues" evidence="1">
    <location>
        <begin position="1"/>
        <end position="11"/>
    </location>
</feature>
<dbReference type="EMBL" id="VHIZ01000041">
    <property type="protein sequence ID" value="TPV27568.1"/>
    <property type="molecule type" value="Genomic_DNA"/>
</dbReference>
<sequence>MRNIDKSEAERVAGAVNMSDSGEPEKNFIIFGGSPDEWFDNIKVFSTPGPGPLSVCAVNLTLSGLPL</sequence>
<proteinExistence type="predicted"/>
<evidence type="ECO:0000313" key="3">
    <source>
        <dbReference type="Proteomes" id="UP000316142"/>
    </source>
</evidence>
<protein>
    <submittedName>
        <fullName evidence="2">Uncharacterized protein</fullName>
    </submittedName>
</protein>
<gene>
    <name evidence="2" type="ORF">FJW00_10540</name>
</gene>